<dbReference type="Proteomes" id="UP000190328">
    <property type="component" value="Unassembled WGS sequence"/>
</dbReference>
<dbReference type="OrthoDB" id="2187473at2"/>
<name>A0A1T4QET0_9ENTE</name>
<gene>
    <name evidence="1" type="ORF">SAMN02745116_02169</name>
</gene>
<sequence>MSDYQWEKAIGRVFRSKNAEYSGFTQILGLPYSYRVIAGKPVENALLEVVDFKENELFVKVVEEDLENDFKYID</sequence>
<reference evidence="2" key="1">
    <citation type="submission" date="2017-02" db="EMBL/GenBank/DDBJ databases">
        <authorList>
            <person name="Varghese N."/>
            <person name="Submissions S."/>
        </authorList>
    </citation>
    <scope>NUCLEOTIDE SEQUENCE [LARGE SCALE GENOMIC DNA]</scope>
    <source>
        <strain evidence="2">ATCC BAA-1030</strain>
    </source>
</reference>
<evidence type="ECO:0000313" key="1">
    <source>
        <dbReference type="EMBL" id="SKA02242.1"/>
    </source>
</evidence>
<evidence type="ECO:0000313" key="2">
    <source>
        <dbReference type="Proteomes" id="UP000190328"/>
    </source>
</evidence>
<keyword evidence="2" id="KW-1185">Reference proteome</keyword>
<accession>A0A1T4QET0</accession>
<dbReference type="AlphaFoldDB" id="A0A1T4QET0"/>
<dbReference type="RefSeq" id="WP_078808082.1">
    <property type="nucleotide sequence ID" value="NZ_FUXI01000029.1"/>
</dbReference>
<protein>
    <submittedName>
        <fullName evidence="1">Uncharacterized protein</fullName>
    </submittedName>
</protein>
<dbReference type="EMBL" id="FUXI01000029">
    <property type="protein sequence ID" value="SKA02242.1"/>
    <property type="molecule type" value="Genomic_DNA"/>
</dbReference>
<organism evidence="1 2">
    <name type="scientific">Pilibacter termitis</name>
    <dbReference type="NCBI Taxonomy" id="263852"/>
    <lineage>
        <taxon>Bacteria</taxon>
        <taxon>Bacillati</taxon>
        <taxon>Bacillota</taxon>
        <taxon>Bacilli</taxon>
        <taxon>Lactobacillales</taxon>
        <taxon>Enterococcaceae</taxon>
        <taxon>Pilibacter</taxon>
    </lineage>
</organism>
<proteinExistence type="predicted"/>